<evidence type="ECO:0000256" key="1">
    <source>
        <dbReference type="SAM" id="MobiDB-lite"/>
    </source>
</evidence>
<feature type="compositionally biased region" description="Polar residues" evidence="1">
    <location>
        <begin position="349"/>
        <end position="360"/>
    </location>
</feature>
<feature type="region of interest" description="Disordered" evidence="1">
    <location>
        <begin position="60"/>
        <end position="130"/>
    </location>
</feature>
<sequence>MPPSGTDGFRSGGLMSRNPSLFPCAYCTNEPCHNLALLIHSSPGALGYCDIVTVGMAKKKKAKKNRRKGGSKLAVENSNEKMHDADDIIDAPETKRKSAGRTADEHDGSSLTSDEAVQGESRGHAECMVSSPHTLQNAIVEEFKGTAESSIELAATESQPDAGEGESECVETASAVTEEVAMKPVFDAGLIELPEDVSGHPVLETSDAIEGEKGQQVITDAEHVQDLNVTCDDEMKDVTTEKAVTEIAENTEKNQFSEESQEEEEELAEEVTEVHNTSDLVCETSCTVEIEQVQSRPRDGDVDDKEEDQGPVDEPQDGGVDDKEEEQGPVDERGDITDDNEESEEQAGAAQTENVAENLTAGSIKDNGIIEVIGSSDENQAGAEVDRDFSMTSSHDEFVAPKQKTSFGSQFSRDLSDVDLESESGKDVVRRFSSKDDILPLNCDPSTDIDAFRFLTNALRQNLGEDANGFTELELSQFTRWKPDVKAASGRFREYLKFRRENAYLYEKPLLVSENPHLVITLRTGFILAPENLITFDGSAVMIIRAAKCDPSQPECGEEEVSRAVFFTIHSILGRKSLDPVKGLTIILDLGGVTRKNIAKRIPSMLSKASGCLPIRIRSILVVSQPWWFPNHQKLLSQKIRLRVKHLKKKCDLSEYIDQSKLLIEDGGNASFDLKSELSNIILHEVDLKYEHDECPPAAETE</sequence>
<feature type="compositionally biased region" description="Basic and acidic residues" evidence="1">
    <location>
        <begin position="78"/>
        <end position="108"/>
    </location>
</feature>
<feature type="region of interest" description="Disordered" evidence="1">
    <location>
        <begin position="291"/>
        <end position="360"/>
    </location>
</feature>
<feature type="region of interest" description="Disordered" evidence="1">
    <location>
        <begin position="249"/>
        <end position="278"/>
    </location>
</feature>
<name>K0SGZ1_THAOC</name>
<comment type="caution">
    <text evidence="3">The sequence shown here is derived from an EMBL/GenBank/DDBJ whole genome shotgun (WGS) entry which is preliminary data.</text>
</comment>
<protein>
    <recommendedName>
        <fullName evidence="2">CRAL-TRIO domain-containing protein</fullName>
    </recommendedName>
</protein>
<dbReference type="OrthoDB" id="6682367at2759"/>
<organism evidence="3 4">
    <name type="scientific">Thalassiosira oceanica</name>
    <name type="common">Marine diatom</name>
    <dbReference type="NCBI Taxonomy" id="159749"/>
    <lineage>
        <taxon>Eukaryota</taxon>
        <taxon>Sar</taxon>
        <taxon>Stramenopiles</taxon>
        <taxon>Ochrophyta</taxon>
        <taxon>Bacillariophyta</taxon>
        <taxon>Coscinodiscophyceae</taxon>
        <taxon>Thalassiosirophycidae</taxon>
        <taxon>Thalassiosirales</taxon>
        <taxon>Thalassiosiraceae</taxon>
        <taxon>Thalassiosira</taxon>
    </lineage>
</organism>
<dbReference type="Gene3D" id="3.40.525.10">
    <property type="entry name" value="CRAL-TRIO lipid binding domain"/>
    <property type="match status" value="1"/>
</dbReference>
<accession>K0SGZ1</accession>
<dbReference type="CDD" id="cd00170">
    <property type="entry name" value="SEC14"/>
    <property type="match status" value="1"/>
</dbReference>
<gene>
    <name evidence="3" type="ORF">THAOC_15064</name>
</gene>
<proteinExistence type="predicted"/>
<dbReference type="SUPFAM" id="SSF52087">
    <property type="entry name" value="CRAL/TRIO domain"/>
    <property type="match status" value="1"/>
</dbReference>
<dbReference type="PANTHER" id="PTHR10174:SF229">
    <property type="entry name" value="CRAL-TRIO DOMAIN-CONTAINING PROTEIN"/>
    <property type="match status" value="1"/>
</dbReference>
<dbReference type="Pfam" id="PF00650">
    <property type="entry name" value="CRAL_TRIO"/>
    <property type="match status" value="1"/>
</dbReference>
<dbReference type="InterPro" id="IPR036865">
    <property type="entry name" value="CRAL-TRIO_dom_sf"/>
</dbReference>
<dbReference type="AlphaFoldDB" id="K0SGZ1"/>
<dbReference type="PROSITE" id="PS50191">
    <property type="entry name" value="CRAL_TRIO"/>
    <property type="match status" value="1"/>
</dbReference>
<feature type="compositionally biased region" description="Acidic residues" evidence="1">
    <location>
        <begin position="259"/>
        <end position="271"/>
    </location>
</feature>
<dbReference type="InterPro" id="IPR001251">
    <property type="entry name" value="CRAL-TRIO_dom"/>
</dbReference>
<feature type="domain" description="CRAL-TRIO" evidence="2">
    <location>
        <begin position="515"/>
        <end position="674"/>
    </location>
</feature>
<keyword evidence="4" id="KW-1185">Reference proteome</keyword>
<feature type="compositionally biased region" description="Basic residues" evidence="1">
    <location>
        <begin position="60"/>
        <end position="70"/>
    </location>
</feature>
<feature type="compositionally biased region" description="Acidic residues" evidence="1">
    <location>
        <begin position="301"/>
        <end position="316"/>
    </location>
</feature>
<reference evidence="3 4" key="1">
    <citation type="journal article" date="2012" name="Genome Biol.">
        <title>Genome and low-iron response of an oceanic diatom adapted to chronic iron limitation.</title>
        <authorList>
            <person name="Lommer M."/>
            <person name="Specht M."/>
            <person name="Roy A.S."/>
            <person name="Kraemer L."/>
            <person name="Andreson R."/>
            <person name="Gutowska M.A."/>
            <person name="Wolf J."/>
            <person name="Bergner S.V."/>
            <person name="Schilhabel M.B."/>
            <person name="Klostermeier U.C."/>
            <person name="Beiko R.G."/>
            <person name="Rosenstiel P."/>
            <person name="Hippler M."/>
            <person name="Laroche J."/>
        </authorList>
    </citation>
    <scope>NUCLEOTIDE SEQUENCE [LARGE SCALE GENOMIC DNA]</scope>
    <source>
        <strain evidence="3 4">CCMP1005</strain>
    </source>
</reference>
<evidence type="ECO:0000313" key="3">
    <source>
        <dbReference type="EMBL" id="EJK64224.1"/>
    </source>
</evidence>
<evidence type="ECO:0000313" key="4">
    <source>
        <dbReference type="Proteomes" id="UP000266841"/>
    </source>
</evidence>
<dbReference type="Proteomes" id="UP000266841">
    <property type="component" value="Unassembled WGS sequence"/>
</dbReference>
<dbReference type="eggNOG" id="KOG1471">
    <property type="taxonomic scope" value="Eukaryota"/>
</dbReference>
<dbReference type="SMART" id="SM00516">
    <property type="entry name" value="SEC14"/>
    <property type="match status" value="1"/>
</dbReference>
<evidence type="ECO:0000259" key="2">
    <source>
        <dbReference type="PROSITE" id="PS50191"/>
    </source>
</evidence>
<dbReference type="EMBL" id="AGNL01017506">
    <property type="protein sequence ID" value="EJK64224.1"/>
    <property type="molecule type" value="Genomic_DNA"/>
</dbReference>
<dbReference type="PANTHER" id="PTHR10174">
    <property type="entry name" value="ALPHA-TOCOPHEROL TRANSFER PROTEIN-RELATED"/>
    <property type="match status" value="1"/>
</dbReference>